<dbReference type="InterPro" id="IPR013087">
    <property type="entry name" value="Znf_C2H2_type"/>
</dbReference>
<evidence type="ECO:0000313" key="3">
    <source>
        <dbReference type="EMBL" id="GMR37948.1"/>
    </source>
</evidence>
<dbReference type="SMART" id="SM00355">
    <property type="entry name" value="ZnF_C2H2"/>
    <property type="match status" value="4"/>
</dbReference>
<feature type="coiled-coil region" evidence="1">
    <location>
        <begin position="99"/>
        <end position="147"/>
    </location>
</feature>
<comment type="caution">
    <text evidence="3">The sequence shown here is derived from an EMBL/GenBank/DDBJ whole genome shotgun (WGS) entry which is preliminary data.</text>
</comment>
<keyword evidence="1" id="KW-0175">Coiled coil</keyword>
<sequence>MSKCYSVKMCKFIDSDLRLLRRRQLASNLFAIDPVSAEKFFFSPCSHTKAQIWLQQGYFTSDTRFILRKGGGKEGEWTTLGGLIALNGRSMPFSVWCENEEERAELGTLSEEMVELDQRKKRLLRAISEAEARHTNVRTELNRVMQEMMPQILPPPGVDPFSLLSSCQGARRTLGSDVSDRLRKLTARFHKCDKKLIIQRTSALFPNVQSCTFCRVQIVSANSMLPHISTKKHINAMAGSVCADAFDFWWNTVDTVLKDPIASGSANVDVSCDDEAANEDEYQMERRPPSVMPDSTLPSAPIIKKISLPPGVDPFALLASCDGAKRKLEGDVERRLKALFSRFEKCDKKKLGQQIKGILSGEDYRICSLCGAKIISINNMLGHISHQKHIDAMGGAMCADAFDFWWNIVHSSLPDEPDLNFDGNRVSENAVSSLDRISPNYTPQSSSVLIRQQICPPPGVDPFALLKSCEGAKRKMTGDIDARFKDLLDLFEKCNKKKIVHLTNSLISVQNYRMCSFCDLKIVSSNVLLPHVCTKKHITAMNGSVCSDAFDFWWSAVNTVLMDDVAKLNNISNGDGETRTTNAAGCSYDNRTPITASSQGIKITANDKIQPVHNPMPSSASAASHKQIFPPSGVNPFALLNSCNRARRKMQGDLVGHFKQLRARFDQCDKKKLVQRTSEIFTKHRVTKCQLCQLKIDSSNNVVEHICGRMHIEAMEGSACADAFDFWWNALKVLERGMTVVNAKAQPIDENPKPASVAKSGPIEPPNLPGLAILRKTPLGNNPQPQRHHLIRMLHNYNACDRAKLNVDPLVLKLLQKPMLCMICNRGSIPRASDLVSHVVSAGHWDSIARENCGLPWNELKFWMDAISRATK</sequence>
<feature type="domain" description="C2H2-type" evidence="2">
    <location>
        <begin position="365"/>
        <end position="389"/>
    </location>
</feature>
<gene>
    <name evidence="3" type="ORF">PMAYCL1PPCAC_08143</name>
</gene>
<feature type="domain" description="C2H2-type" evidence="2">
    <location>
        <begin position="687"/>
        <end position="711"/>
    </location>
</feature>
<accession>A0AAN4ZG73</accession>
<evidence type="ECO:0000256" key="1">
    <source>
        <dbReference type="SAM" id="Coils"/>
    </source>
</evidence>
<dbReference type="Proteomes" id="UP001328107">
    <property type="component" value="Unassembled WGS sequence"/>
</dbReference>
<dbReference type="PANTHER" id="PTHR36936">
    <property type="entry name" value="PROTEIN CBG25168"/>
    <property type="match status" value="1"/>
</dbReference>
<proteinExistence type="predicted"/>
<dbReference type="PANTHER" id="PTHR36936:SF3">
    <property type="entry name" value="PROTEIN CBG26223"/>
    <property type="match status" value="1"/>
</dbReference>
<feature type="domain" description="C2H2-type" evidence="2">
    <location>
        <begin position="209"/>
        <end position="233"/>
    </location>
</feature>
<protein>
    <recommendedName>
        <fullName evidence="2">C2H2-type domain-containing protein</fullName>
    </recommendedName>
</protein>
<organism evidence="3 4">
    <name type="scientific">Pristionchus mayeri</name>
    <dbReference type="NCBI Taxonomy" id="1317129"/>
    <lineage>
        <taxon>Eukaryota</taxon>
        <taxon>Metazoa</taxon>
        <taxon>Ecdysozoa</taxon>
        <taxon>Nematoda</taxon>
        <taxon>Chromadorea</taxon>
        <taxon>Rhabditida</taxon>
        <taxon>Rhabditina</taxon>
        <taxon>Diplogasteromorpha</taxon>
        <taxon>Diplogasteroidea</taxon>
        <taxon>Neodiplogasteridae</taxon>
        <taxon>Pristionchus</taxon>
    </lineage>
</organism>
<keyword evidence="4" id="KW-1185">Reference proteome</keyword>
<evidence type="ECO:0000259" key="2">
    <source>
        <dbReference type="SMART" id="SM00355"/>
    </source>
</evidence>
<evidence type="ECO:0000313" key="4">
    <source>
        <dbReference type="Proteomes" id="UP001328107"/>
    </source>
</evidence>
<name>A0AAN4ZG73_9BILA</name>
<dbReference type="AlphaFoldDB" id="A0AAN4ZG73"/>
<dbReference type="EMBL" id="BTRK01000002">
    <property type="protein sequence ID" value="GMR37948.1"/>
    <property type="molecule type" value="Genomic_DNA"/>
</dbReference>
<reference evidence="4" key="1">
    <citation type="submission" date="2022-10" db="EMBL/GenBank/DDBJ databases">
        <title>Genome assembly of Pristionchus species.</title>
        <authorList>
            <person name="Yoshida K."/>
            <person name="Sommer R.J."/>
        </authorList>
    </citation>
    <scope>NUCLEOTIDE SEQUENCE [LARGE SCALE GENOMIC DNA]</scope>
    <source>
        <strain evidence="4">RS5460</strain>
    </source>
</reference>
<feature type="domain" description="C2H2-type" evidence="2">
    <location>
        <begin position="513"/>
        <end position="537"/>
    </location>
</feature>